<dbReference type="GO" id="GO:0005730">
    <property type="term" value="C:nucleolus"/>
    <property type="evidence" value="ECO:0007669"/>
    <property type="project" value="UniProtKB-ARBA"/>
</dbReference>
<dbReference type="GO" id="GO:0000176">
    <property type="term" value="C:nuclear exosome (RNase complex)"/>
    <property type="evidence" value="ECO:0007669"/>
    <property type="project" value="UniProtKB-ARBA"/>
</dbReference>
<evidence type="ECO:0008006" key="3">
    <source>
        <dbReference type="Google" id="ProtNLM"/>
    </source>
</evidence>
<comment type="caution">
    <text evidence="1">The sequence shown here is derived from an EMBL/GenBank/DDBJ whole genome shotgun (WGS) entry which is preliminary data.</text>
</comment>
<dbReference type="EMBL" id="JAHMUF010000003">
    <property type="protein sequence ID" value="KAG7195626.1"/>
    <property type="molecule type" value="Genomic_DNA"/>
</dbReference>
<accession>A0A9P7VE55</accession>
<sequence>MELKQTPIPLPVLGRVQPRLALSRHLELGVRPNLKTPTEFTNISVDVLEPSGESIGGSILRYGSHTRIITTLALGIREDGGHLDNDASGTIYPILEISRGRVGAPTDEEMSLAQKLFELIKINKVIDSNNLRVGPLGTQIESTIEYPEEEDELQTKRYRYVITANIQVFGRSGPLFDLIWRLMMIALEQCQLPRVYQEANDFKGSQMRVAVRMRGRQLVKEDVGIESLKFDMSNKIPLVTPGSPRPSLLLCFKFGVFEGQVLSDIEGEVEELSVDSVFYLIREENSSVIRHISVQGKAVDYSHLVAALAMSGAAGTS</sequence>
<dbReference type="InterPro" id="IPR020568">
    <property type="entry name" value="Ribosomal_Su5_D2-typ_SF"/>
</dbReference>
<proteinExistence type="predicted"/>
<evidence type="ECO:0000313" key="1">
    <source>
        <dbReference type="EMBL" id="KAG7195626.1"/>
    </source>
</evidence>
<evidence type="ECO:0000313" key="2">
    <source>
        <dbReference type="Proteomes" id="UP000790833"/>
    </source>
</evidence>
<dbReference type="GO" id="GO:0000467">
    <property type="term" value="P:exonucleolytic trimming to generate mature 3'-end of 5.8S rRNA from tricistronic rRNA transcript (SSU-rRNA, 5.8S rRNA, LSU-rRNA)"/>
    <property type="evidence" value="ECO:0007669"/>
    <property type="project" value="UniProtKB-ARBA"/>
</dbReference>
<dbReference type="OrthoDB" id="45882at2759"/>
<dbReference type="GO" id="GO:0000177">
    <property type="term" value="C:cytoplasmic exosome (RNase complex)"/>
    <property type="evidence" value="ECO:0007669"/>
    <property type="project" value="UniProtKB-ARBA"/>
</dbReference>
<dbReference type="InterPro" id="IPR027408">
    <property type="entry name" value="PNPase/RNase_PH_dom_sf"/>
</dbReference>
<organism evidence="1 2">
    <name type="scientific">Scheffersomyces spartinae</name>
    <dbReference type="NCBI Taxonomy" id="45513"/>
    <lineage>
        <taxon>Eukaryota</taxon>
        <taxon>Fungi</taxon>
        <taxon>Dikarya</taxon>
        <taxon>Ascomycota</taxon>
        <taxon>Saccharomycotina</taxon>
        <taxon>Pichiomycetes</taxon>
        <taxon>Debaryomycetaceae</taxon>
        <taxon>Scheffersomyces</taxon>
    </lineage>
</organism>
<dbReference type="RefSeq" id="XP_043051171.1">
    <property type="nucleotide sequence ID" value="XM_043194119.1"/>
</dbReference>
<dbReference type="GO" id="GO:0071038">
    <property type="term" value="P:TRAMP-dependent tRNA surveillance pathway"/>
    <property type="evidence" value="ECO:0007669"/>
    <property type="project" value="UniProtKB-ARBA"/>
</dbReference>
<protein>
    <recommendedName>
        <fullName evidence="3">Ribosomal RNA-processing protein 43</fullName>
    </recommendedName>
</protein>
<gene>
    <name evidence="1" type="ORF">KQ657_003393</name>
</gene>
<name>A0A9P7VE55_9ASCO</name>
<reference evidence="1" key="1">
    <citation type="submission" date="2021-03" db="EMBL/GenBank/DDBJ databases">
        <authorList>
            <person name="Palmer J.M."/>
        </authorList>
    </citation>
    <scope>NUCLEOTIDE SEQUENCE</scope>
    <source>
        <strain evidence="1">ARV_011</strain>
    </source>
</reference>
<dbReference type="GeneID" id="66116767"/>
<dbReference type="Proteomes" id="UP000790833">
    <property type="component" value="Unassembled WGS sequence"/>
</dbReference>
<dbReference type="Gene3D" id="3.30.230.70">
    <property type="entry name" value="GHMP Kinase, N-terminal domain"/>
    <property type="match status" value="1"/>
</dbReference>
<dbReference type="SUPFAM" id="SSF54211">
    <property type="entry name" value="Ribosomal protein S5 domain 2-like"/>
    <property type="match status" value="1"/>
</dbReference>
<keyword evidence="2" id="KW-1185">Reference proteome</keyword>
<dbReference type="AlphaFoldDB" id="A0A9P7VE55"/>